<dbReference type="Gene3D" id="2.40.50.140">
    <property type="entry name" value="Nucleic acid-binding proteins"/>
    <property type="match status" value="1"/>
</dbReference>
<dbReference type="Pfam" id="PF01938">
    <property type="entry name" value="TRAM"/>
    <property type="match status" value="1"/>
</dbReference>
<evidence type="ECO:0000256" key="1">
    <source>
        <dbReference type="SAM" id="MobiDB-lite"/>
    </source>
</evidence>
<accession>A0A1H7PWH2</accession>
<dbReference type="PROSITE" id="PS50926">
    <property type="entry name" value="TRAM"/>
    <property type="match status" value="1"/>
</dbReference>
<feature type="compositionally biased region" description="Low complexity" evidence="1">
    <location>
        <begin position="59"/>
        <end position="87"/>
    </location>
</feature>
<evidence type="ECO:0000313" key="3">
    <source>
        <dbReference type="EMBL" id="SEL39734.1"/>
    </source>
</evidence>
<dbReference type="SUPFAM" id="SSF50249">
    <property type="entry name" value="Nucleic acid-binding proteins"/>
    <property type="match status" value="1"/>
</dbReference>
<reference evidence="3 4" key="1">
    <citation type="submission" date="2016-10" db="EMBL/GenBank/DDBJ databases">
        <authorList>
            <person name="de Groot N.N."/>
        </authorList>
    </citation>
    <scope>NUCLEOTIDE SEQUENCE [LARGE SCALE GENOMIC DNA]</scope>
    <source>
        <strain evidence="3 4">CDM_5</strain>
    </source>
</reference>
<feature type="domain" description="TRAM" evidence="2">
    <location>
        <begin position="102"/>
        <end position="161"/>
    </location>
</feature>
<proteinExistence type="predicted"/>
<dbReference type="OrthoDB" id="28569at2157"/>
<feature type="region of interest" description="Disordered" evidence="1">
    <location>
        <begin position="50"/>
        <end position="114"/>
    </location>
</feature>
<organism evidence="3 4">
    <name type="scientific">Haloferax larsenii</name>
    <dbReference type="NCBI Taxonomy" id="302484"/>
    <lineage>
        <taxon>Archaea</taxon>
        <taxon>Methanobacteriati</taxon>
        <taxon>Methanobacteriota</taxon>
        <taxon>Stenosarchaea group</taxon>
        <taxon>Halobacteria</taxon>
        <taxon>Halobacteriales</taxon>
        <taxon>Haloferacaceae</taxon>
        <taxon>Haloferax</taxon>
    </lineage>
</organism>
<evidence type="ECO:0000259" key="2">
    <source>
        <dbReference type="PROSITE" id="PS50926"/>
    </source>
</evidence>
<dbReference type="Proteomes" id="UP000183894">
    <property type="component" value="Unassembled WGS sequence"/>
</dbReference>
<name>A0A1H7PWH2_HALLR</name>
<evidence type="ECO:0000313" key="4">
    <source>
        <dbReference type="Proteomes" id="UP000183894"/>
    </source>
</evidence>
<sequence>MPDISDSLRLLFETSIERQNGRYVVPIPKELVEGGSLSTDELYRIALLSAPDAELTPDQSESSTETSTESTQQTSEETTRSKSSTEQYQSSDQYTRRSRTPPVEEGEVRSVTIDTLGDQGDGIAKVERGFIIIIPGTQPGDEVDVKVTDVKKTVAFAEPVSEPTVR</sequence>
<protein>
    <submittedName>
        <fullName evidence="3">Predicted RNA-binding protein, contains TRAM domain</fullName>
    </submittedName>
</protein>
<dbReference type="EMBL" id="FOAD01000004">
    <property type="protein sequence ID" value="SEL39734.1"/>
    <property type="molecule type" value="Genomic_DNA"/>
</dbReference>
<dbReference type="InterPro" id="IPR002792">
    <property type="entry name" value="TRAM_dom"/>
</dbReference>
<gene>
    <name evidence="3" type="ORF">SAMN04488691_104212</name>
</gene>
<dbReference type="RefSeq" id="WP_074793873.1">
    <property type="nucleotide sequence ID" value="NZ_FOAD01000004.1"/>
</dbReference>
<dbReference type="AlphaFoldDB" id="A0A1H7PWH2"/>
<dbReference type="InterPro" id="IPR012340">
    <property type="entry name" value="NA-bd_OB-fold"/>
</dbReference>